<feature type="region of interest" description="Disordered" evidence="1">
    <location>
        <begin position="159"/>
        <end position="278"/>
    </location>
</feature>
<gene>
    <name evidence="2" type="ORF">D0Z07_0481</name>
</gene>
<evidence type="ECO:0000313" key="3">
    <source>
        <dbReference type="Proteomes" id="UP000785200"/>
    </source>
</evidence>
<organism evidence="2 3">
    <name type="scientific">Hyphodiscus hymeniophilus</name>
    <dbReference type="NCBI Taxonomy" id="353542"/>
    <lineage>
        <taxon>Eukaryota</taxon>
        <taxon>Fungi</taxon>
        <taxon>Dikarya</taxon>
        <taxon>Ascomycota</taxon>
        <taxon>Pezizomycotina</taxon>
        <taxon>Leotiomycetes</taxon>
        <taxon>Helotiales</taxon>
        <taxon>Hyphodiscaceae</taxon>
        <taxon>Hyphodiscus</taxon>
    </lineage>
</organism>
<feature type="region of interest" description="Disordered" evidence="1">
    <location>
        <begin position="128"/>
        <end position="147"/>
    </location>
</feature>
<dbReference type="Proteomes" id="UP000785200">
    <property type="component" value="Unassembled WGS sequence"/>
</dbReference>
<feature type="compositionally biased region" description="Basic and acidic residues" evidence="1">
    <location>
        <begin position="243"/>
        <end position="259"/>
    </location>
</feature>
<protein>
    <submittedName>
        <fullName evidence="2">Uncharacterized protein</fullName>
    </submittedName>
</protein>
<evidence type="ECO:0000256" key="1">
    <source>
        <dbReference type="SAM" id="MobiDB-lite"/>
    </source>
</evidence>
<keyword evidence="3" id="KW-1185">Reference proteome</keyword>
<feature type="compositionally biased region" description="Low complexity" evidence="1">
    <location>
        <begin position="223"/>
        <end position="232"/>
    </location>
</feature>
<accession>A0A9P6VQB6</accession>
<name>A0A9P6VQB6_9HELO</name>
<dbReference type="EMBL" id="VNKQ01000002">
    <property type="protein sequence ID" value="KAG0652646.1"/>
    <property type="molecule type" value="Genomic_DNA"/>
</dbReference>
<sequence>MDMQITKAGPRFGETVGVPAVVGRSLHDIVSANDRDKVFRLQRLFEDERREREPSYLPPIYPKYEEDRVIQSVAFGPEEIGQIRPERQELLTFQTSDGQQRSFQVRLGLAKKESTYFVALLLNVPRPQPFNQSSTSPYSRESYSRDSQYAFQTPQQAFAQPGASPYAPNPAFNDPRGDIYRTPGPVGSSTASSTTMPSFSQPQSRVEYLQGQYPYQTPRSELPQPQVQPQSQRQHELQLPPIRDQRGEASGDIRRRDNQASRLDIGGLLEKPGMGQGS</sequence>
<dbReference type="AlphaFoldDB" id="A0A9P6VQB6"/>
<comment type="caution">
    <text evidence="2">The sequence shown here is derived from an EMBL/GenBank/DDBJ whole genome shotgun (WGS) entry which is preliminary data.</text>
</comment>
<feature type="compositionally biased region" description="Polar residues" evidence="1">
    <location>
        <begin position="187"/>
        <end position="204"/>
    </location>
</feature>
<proteinExistence type="predicted"/>
<evidence type="ECO:0000313" key="2">
    <source>
        <dbReference type="EMBL" id="KAG0652646.1"/>
    </source>
</evidence>
<reference evidence="2" key="1">
    <citation type="submission" date="2019-07" db="EMBL/GenBank/DDBJ databases">
        <title>Hyphodiscus hymeniophilus genome sequencing and assembly.</title>
        <authorList>
            <person name="Kramer G."/>
            <person name="Nodwell J."/>
        </authorList>
    </citation>
    <scope>NUCLEOTIDE SEQUENCE</scope>
    <source>
        <strain evidence="2">ATCC 34498</strain>
    </source>
</reference>
<dbReference type="OrthoDB" id="5575144at2759"/>